<feature type="compositionally biased region" description="Low complexity" evidence="6">
    <location>
        <begin position="524"/>
        <end position="539"/>
    </location>
</feature>
<keyword evidence="1" id="KW-0813">Transport</keyword>
<evidence type="ECO:0000259" key="7">
    <source>
        <dbReference type="Pfam" id="PF04108"/>
    </source>
</evidence>
<evidence type="ECO:0000256" key="4">
    <source>
        <dbReference type="ARBA" id="ARBA00023054"/>
    </source>
</evidence>
<dbReference type="STRING" id="164328.H3GBJ2"/>
<dbReference type="GO" id="GO:0060090">
    <property type="term" value="F:molecular adaptor activity"/>
    <property type="evidence" value="ECO:0000318"/>
    <property type="project" value="GO_Central"/>
</dbReference>
<dbReference type="InParanoid" id="H3GBJ2"/>
<dbReference type="GO" id="GO:0034727">
    <property type="term" value="P:piecemeal microautophagy of the nucleus"/>
    <property type="evidence" value="ECO:0000318"/>
    <property type="project" value="GO_Central"/>
</dbReference>
<dbReference type="GO" id="GO:0015031">
    <property type="term" value="P:protein transport"/>
    <property type="evidence" value="ECO:0007669"/>
    <property type="project" value="UniProtKB-KW"/>
</dbReference>
<feature type="domain" description="Autophagy protein ATG17-like" evidence="7">
    <location>
        <begin position="119"/>
        <end position="426"/>
    </location>
</feature>
<name>H3GBJ2_PHYRM</name>
<dbReference type="InterPro" id="IPR040040">
    <property type="entry name" value="ATG11"/>
</dbReference>
<reference evidence="9" key="2">
    <citation type="submission" date="2015-06" db="UniProtKB">
        <authorList>
            <consortium name="EnsemblProtists"/>
        </authorList>
    </citation>
    <scope>IDENTIFICATION</scope>
    <source>
        <strain evidence="9">Pr102</strain>
    </source>
</reference>
<dbReference type="Pfam" id="PF10377">
    <property type="entry name" value="ATG11"/>
    <property type="match status" value="1"/>
</dbReference>
<organism evidence="9 10">
    <name type="scientific">Phytophthora ramorum</name>
    <name type="common">Sudden oak death agent</name>
    <dbReference type="NCBI Taxonomy" id="164328"/>
    <lineage>
        <taxon>Eukaryota</taxon>
        <taxon>Sar</taxon>
        <taxon>Stramenopiles</taxon>
        <taxon>Oomycota</taxon>
        <taxon>Peronosporomycetes</taxon>
        <taxon>Peronosporales</taxon>
        <taxon>Peronosporaceae</taxon>
        <taxon>Phytophthora</taxon>
    </lineage>
</organism>
<evidence type="ECO:0000256" key="6">
    <source>
        <dbReference type="SAM" id="MobiDB-lite"/>
    </source>
</evidence>
<dbReference type="GO" id="GO:0034517">
    <property type="term" value="P:ribophagy"/>
    <property type="evidence" value="ECO:0000318"/>
    <property type="project" value="GO_Central"/>
</dbReference>
<dbReference type="PANTHER" id="PTHR13222">
    <property type="entry name" value="RB1-INDUCIBLE COILED-COIL"/>
    <property type="match status" value="1"/>
</dbReference>
<dbReference type="VEuPathDB" id="FungiDB:KRP23_8768"/>
<evidence type="ECO:0000256" key="1">
    <source>
        <dbReference type="ARBA" id="ARBA00022448"/>
    </source>
</evidence>
<dbReference type="GO" id="GO:0000425">
    <property type="term" value="P:pexophagy"/>
    <property type="evidence" value="ECO:0000318"/>
    <property type="project" value="GO_Central"/>
</dbReference>
<reference evidence="10" key="1">
    <citation type="journal article" date="2006" name="Science">
        <title>Phytophthora genome sequences uncover evolutionary origins and mechanisms of pathogenesis.</title>
        <authorList>
            <person name="Tyler B.M."/>
            <person name="Tripathy S."/>
            <person name="Zhang X."/>
            <person name="Dehal P."/>
            <person name="Jiang R.H."/>
            <person name="Aerts A."/>
            <person name="Arredondo F.D."/>
            <person name="Baxter L."/>
            <person name="Bensasson D."/>
            <person name="Beynon J.L."/>
            <person name="Chapman J."/>
            <person name="Damasceno C.M."/>
            <person name="Dorrance A.E."/>
            <person name="Dou D."/>
            <person name="Dickerman A.W."/>
            <person name="Dubchak I.L."/>
            <person name="Garbelotto M."/>
            <person name="Gijzen M."/>
            <person name="Gordon S.G."/>
            <person name="Govers F."/>
            <person name="Grunwald N.J."/>
            <person name="Huang W."/>
            <person name="Ivors K.L."/>
            <person name="Jones R.W."/>
            <person name="Kamoun S."/>
            <person name="Krampis K."/>
            <person name="Lamour K.H."/>
            <person name="Lee M.K."/>
            <person name="McDonald W.H."/>
            <person name="Medina M."/>
            <person name="Meijer H.J."/>
            <person name="Nordberg E.K."/>
            <person name="Maclean D.J."/>
            <person name="Ospina-Giraldo M.D."/>
            <person name="Morris P.F."/>
            <person name="Phuntumart V."/>
            <person name="Putnam N.H."/>
            <person name="Rash S."/>
            <person name="Rose J.K."/>
            <person name="Sakihama Y."/>
            <person name="Salamov A.A."/>
            <person name="Savidor A."/>
            <person name="Scheuring C.F."/>
            <person name="Smith B.M."/>
            <person name="Sobral B.W."/>
            <person name="Terry A."/>
            <person name="Torto-Alalibo T.A."/>
            <person name="Win J."/>
            <person name="Xu Z."/>
            <person name="Zhang H."/>
            <person name="Grigoriev I.V."/>
            <person name="Rokhsar D.S."/>
            <person name="Boore J.L."/>
        </authorList>
    </citation>
    <scope>NUCLEOTIDE SEQUENCE [LARGE SCALE GENOMIC DNA]</scope>
    <source>
        <strain evidence="10">Pr102</strain>
    </source>
</reference>
<feature type="region of interest" description="Disordered" evidence="6">
    <location>
        <begin position="454"/>
        <end position="490"/>
    </location>
</feature>
<proteinExistence type="predicted"/>
<feature type="compositionally biased region" description="Acidic residues" evidence="6">
    <location>
        <begin position="455"/>
        <end position="465"/>
    </location>
</feature>
<dbReference type="InterPro" id="IPR045326">
    <property type="entry name" value="ATG17-like_dom"/>
</dbReference>
<dbReference type="eggNOG" id="ENOG502QUG9">
    <property type="taxonomic scope" value="Eukaryota"/>
</dbReference>
<sequence length="972" mass="109038">MLCSVVVEELREELARLSGVPAADQILLCGPPFARLDPRRPLEYYGLPAEDKEVFLYDRRLLSQEAAAPPSTAATLAPVHVPLPSEPVASSEGSRMLSESSHPMMRALVEYEGYFQLQVSQSEALESGTRMNLSASERGTQELQVQERAIAAAVANLDLFKTSMMKHFAPFWADFQATSDKHERLLSQFDSYLEALGTVQLHPALTTNEMKTLYDCIPVEKEREWAAQCEQSHTHVRGQVLKLQQVHDEICKEVTDMMDTHADACREYKEASAELEQMKALRTKQLNITSTLRDNLQYVLSSIEETSTIASASNPMQASTNALDVCRRIDELYQGQQNMSKIRDFENSLAVFREALAAQKKHFYELEHLDKLPESYAACLKEISRRLKYGRMFSDRIQSMAEELAQLREDEVQHREEFLRSYGQHLPRDFVAGLAEKPSHCEFRMRPFDQSLPLIDDEDSQDFDPFEEKEHPPSDEFVDSEDHGSFSGSANNVDLLKEHCNELEARVAELTVELEQSKKNLYYDGSGSDSISRSDLSKTSAREGESSCEFPLVLALAATAGGMTSSSEADRSNLLDRELATVKRNIGSGADNKDATIAKLEERSKREKQLKENQFKLQQTIKDLSSSVRSQRTSLAKLLKLLQVPVKSQSVEHEDVGAFVGANFDAVEIRVKELLASAESEMMLQSELEQRRSEFRLVESEQDVSDSFKISFRSFSVNDLALFLPTSAPGSDAQRVYLAFHLGCPHRFLSEESISSFSNDGQRYPDYVVGRIVLIDEQTATEGNNPISSPRLPASMSSSSTPPADPTTAKRAVEQFDHEFQRYTTKQTGKSARAVAMARAELAKYNAIVFQDKKLEEAGVKKGRLSKEMRAAYEKKIKDVTQALDTFHQNVAGYNRTKAILSFVLLVAFVLMMFFQPWAKHFDNPTDPTYNEYAALEEEPAETLKETVEAAGLSDELLTGRICTSTLLSTSG</sequence>
<dbReference type="GO" id="GO:0061709">
    <property type="term" value="P:reticulophagy"/>
    <property type="evidence" value="ECO:0000318"/>
    <property type="project" value="GO_Central"/>
</dbReference>
<dbReference type="GO" id="GO:0000045">
    <property type="term" value="P:autophagosome assembly"/>
    <property type="evidence" value="ECO:0000318"/>
    <property type="project" value="GO_Central"/>
</dbReference>
<dbReference type="InterPro" id="IPR019460">
    <property type="entry name" value="Atg11_C"/>
</dbReference>
<keyword evidence="4 5" id="KW-0175">Coiled coil</keyword>
<dbReference type="GO" id="GO:1990316">
    <property type="term" value="C:Atg1/ULK1 kinase complex"/>
    <property type="evidence" value="ECO:0000318"/>
    <property type="project" value="GO_Central"/>
</dbReference>
<accession>H3GBJ2</accession>
<dbReference type="Pfam" id="PF04108">
    <property type="entry name" value="ATG17_like"/>
    <property type="match status" value="1"/>
</dbReference>
<dbReference type="EnsemblProtists" id="Phyra72666">
    <property type="protein sequence ID" value="Phyra72666"/>
    <property type="gene ID" value="Phyra72666"/>
</dbReference>
<keyword evidence="10" id="KW-1185">Reference proteome</keyword>
<evidence type="ECO:0000256" key="3">
    <source>
        <dbReference type="ARBA" id="ARBA00023006"/>
    </source>
</evidence>
<evidence type="ECO:0000259" key="8">
    <source>
        <dbReference type="Pfam" id="PF10377"/>
    </source>
</evidence>
<keyword evidence="2" id="KW-0653">Protein transport</keyword>
<evidence type="ECO:0000313" key="10">
    <source>
        <dbReference type="Proteomes" id="UP000005238"/>
    </source>
</evidence>
<feature type="coiled-coil region" evidence="5">
    <location>
        <begin position="493"/>
        <end position="520"/>
    </location>
</feature>
<dbReference type="HOGENOM" id="CLU_014713_0_0_1"/>
<dbReference type="GO" id="GO:0019901">
    <property type="term" value="F:protein kinase binding"/>
    <property type="evidence" value="ECO:0000318"/>
    <property type="project" value="GO_Central"/>
</dbReference>
<protein>
    <submittedName>
        <fullName evidence="9">Uncharacterized protein</fullName>
    </submittedName>
</protein>
<dbReference type="EMBL" id="DS565998">
    <property type="status" value="NOT_ANNOTATED_CDS"/>
    <property type="molecule type" value="Genomic_DNA"/>
</dbReference>
<dbReference type="PANTHER" id="PTHR13222:SF1">
    <property type="entry name" value="RB1-INDUCIBLE COILED-COIL PROTEIN 1"/>
    <property type="match status" value="1"/>
</dbReference>
<feature type="compositionally biased region" description="Low complexity" evidence="6">
    <location>
        <begin position="788"/>
        <end position="808"/>
    </location>
</feature>
<feature type="region of interest" description="Disordered" evidence="6">
    <location>
        <begin position="523"/>
        <end position="542"/>
    </location>
</feature>
<evidence type="ECO:0000313" key="9">
    <source>
        <dbReference type="EnsemblProtists" id="Phyra72666"/>
    </source>
</evidence>
<feature type="compositionally biased region" description="Basic and acidic residues" evidence="6">
    <location>
        <begin position="466"/>
        <end position="484"/>
    </location>
</feature>
<feature type="domain" description="Autophagy-related protein 11 C-terminal" evidence="8">
    <location>
        <begin position="696"/>
        <end position="784"/>
    </location>
</feature>
<evidence type="ECO:0000256" key="2">
    <source>
        <dbReference type="ARBA" id="ARBA00022927"/>
    </source>
</evidence>
<dbReference type="OMA" id="KHFAPFW"/>
<dbReference type="AlphaFoldDB" id="H3GBJ2"/>
<keyword evidence="3" id="KW-0072">Autophagy</keyword>
<dbReference type="Proteomes" id="UP000005238">
    <property type="component" value="Unassembled WGS sequence"/>
</dbReference>
<feature type="region of interest" description="Disordered" evidence="6">
    <location>
        <begin position="780"/>
        <end position="808"/>
    </location>
</feature>
<dbReference type="VEuPathDB" id="FungiDB:KRP22_9611"/>
<evidence type="ECO:0000256" key="5">
    <source>
        <dbReference type="SAM" id="Coils"/>
    </source>
</evidence>
<dbReference type="VEuPathDB" id="FungiDB:KRP22_9612"/>
<dbReference type="GO" id="GO:0034045">
    <property type="term" value="C:phagophore assembly site membrane"/>
    <property type="evidence" value="ECO:0000318"/>
    <property type="project" value="GO_Central"/>
</dbReference>
<dbReference type="VEuPathDB" id="FungiDB:KRP23_8767"/>
<dbReference type="GO" id="GO:0000422">
    <property type="term" value="P:autophagy of mitochondrion"/>
    <property type="evidence" value="ECO:0000318"/>
    <property type="project" value="GO_Central"/>
</dbReference>